<dbReference type="GO" id="GO:0140359">
    <property type="term" value="F:ABC-type transporter activity"/>
    <property type="evidence" value="ECO:0007669"/>
    <property type="project" value="InterPro"/>
</dbReference>
<feature type="domain" description="ABC transmembrane type-2" evidence="6">
    <location>
        <begin position="138"/>
        <end position="364"/>
    </location>
</feature>
<dbReference type="STRING" id="1817864.A2Z21_01565"/>
<dbReference type="InterPro" id="IPR013525">
    <property type="entry name" value="ABC2_TM"/>
</dbReference>
<evidence type="ECO:0000256" key="5">
    <source>
        <dbReference type="RuleBase" id="RU361157"/>
    </source>
</evidence>
<evidence type="ECO:0000256" key="2">
    <source>
        <dbReference type="ARBA" id="ARBA00022692"/>
    </source>
</evidence>
<keyword evidence="4 5" id="KW-0472">Membrane</keyword>
<evidence type="ECO:0000313" key="7">
    <source>
        <dbReference type="EMBL" id="OGF55668.1"/>
    </source>
</evidence>
<dbReference type="PROSITE" id="PS51012">
    <property type="entry name" value="ABC_TM2"/>
    <property type="match status" value="1"/>
</dbReference>
<comment type="subcellular location">
    <subcellularLocation>
        <location evidence="5">Cell membrane</location>
        <topology evidence="5">Multi-pass membrane protein</topology>
    </subcellularLocation>
    <subcellularLocation>
        <location evidence="1">Membrane</location>
        <topology evidence="1">Multi-pass membrane protein</topology>
    </subcellularLocation>
</comment>
<reference evidence="7 8" key="1">
    <citation type="journal article" date="2016" name="Nat. Commun.">
        <title>Thousands of microbial genomes shed light on interconnected biogeochemical processes in an aquifer system.</title>
        <authorList>
            <person name="Anantharaman K."/>
            <person name="Brown C.T."/>
            <person name="Hug L.A."/>
            <person name="Sharon I."/>
            <person name="Castelle C.J."/>
            <person name="Probst A.J."/>
            <person name="Thomas B.C."/>
            <person name="Singh A."/>
            <person name="Wilkins M.J."/>
            <person name="Karaoz U."/>
            <person name="Brodie E.L."/>
            <person name="Williams K.H."/>
            <person name="Hubbard S.S."/>
            <person name="Banfield J.F."/>
        </authorList>
    </citation>
    <scope>NUCLEOTIDE SEQUENCE [LARGE SCALE GENOMIC DNA]</scope>
    <source>
        <strain evidence="8">RBG_16_55_9</strain>
    </source>
</reference>
<evidence type="ECO:0000259" key="6">
    <source>
        <dbReference type="PROSITE" id="PS51012"/>
    </source>
</evidence>
<dbReference type="Pfam" id="PF12698">
    <property type="entry name" value="ABC2_membrane_3"/>
    <property type="match status" value="1"/>
</dbReference>
<feature type="transmembrane region" description="Helical" evidence="5">
    <location>
        <begin position="343"/>
        <end position="361"/>
    </location>
</feature>
<feature type="transmembrane region" description="Helical" evidence="5">
    <location>
        <begin position="216"/>
        <end position="242"/>
    </location>
</feature>
<evidence type="ECO:0000256" key="4">
    <source>
        <dbReference type="ARBA" id="ARBA00023136"/>
    </source>
</evidence>
<organism evidence="7 8">
    <name type="scientific">Fraserbacteria sp. (strain RBG_16_55_9)</name>
    <dbReference type="NCBI Taxonomy" id="1817864"/>
    <lineage>
        <taxon>Bacteria</taxon>
        <taxon>Candidatus Fraseribacteriota</taxon>
    </lineage>
</organism>
<evidence type="ECO:0000313" key="8">
    <source>
        <dbReference type="Proteomes" id="UP000179157"/>
    </source>
</evidence>
<feature type="transmembrane region" description="Helical" evidence="5">
    <location>
        <begin position="254"/>
        <end position="275"/>
    </location>
</feature>
<keyword evidence="5" id="KW-1003">Cell membrane</keyword>
<protein>
    <recommendedName>
        <fullName evidence="5">Transport permease protein</fullName>
    </recommendedName>
</protein>
<feature type="transmembrane region" description="Helical" evidence="5">
    <location>
        <begin position="172"/>
        <end position="195"/>
    </location>
</feature>
<dbReference type="InterPro" id="IPR047817">
    <property type="entry name" value="ABC2_TM_bact-type"/>
</dbReference>
<keyword evidence="2 5" id="KW-0812">Transmembrane</keyword>
<dbReference type="EMBL" id="MFGX01000051">
    <property type="protein sequence ID" value="OGF55668.1"/>
    <property type="molecule type" value="Genomic_DNA"/>
</dbReference>
<gene>
    <name evidence="7" type="ORF">A2Z21_01565</name>
</gene>
<feature type="transmembrane region" description="Helical" evidence="5">
    <location>
        <begin position="282"/>
        <end position="301"/>
    </location>
</feature>
<dbReference type="PANTHER" id="PTHR43027:SF2">
    <property type="entry name" value="TRANSPORT PERMEASE PROTEIN"/>
    <property type="match status" value="1"/>
</dbReference>
<accession>A0A1F5UX41</accession>
<dbReference type="GO" id="GO:0043190">
    <property type="term" value="C:ATP-binding cassette (ABC) transporter complex"/>
    <property type="evidence" value="ECO:0007669"/>
    <property type="project" value="InterPro"/>
</dbReference>
<dbReference type="PRINTS" id="PR00164">
    <property type="entry name" value="ABC2TRNSPORT"/>
</dbReference>
<name>A0A1F5UX41_FRAXR</name>
<dbReference type="InterPro" id="IPR000412">
    <property type="entry name" value="ABC_2_transport"/>
</dbReference>
<feature type="transmembrane region" description="Helical" evidence="5">
    <location>
        <begin position="21"/>
        <end position="40"/>
    </location>
</feature>
<dbReference type="Proteomes" id="UP000179157">
    <property type="component" value="Unassembled WGS sequence"/>
</dbReference>
<evidence type="ECO:0000256" key="3">
    <source>
        <dbReference type="ARBA" id="ARBA00022989"/>
    </source>
</evidence>
<keyword evidence="5" id="KW-0813">Transport</keyword>
<comment type="caution">
    <text evidence="7">The sequence shown here is derived from an EMBL/GenBank/DDBJ whole genome shotgun (WGS) entry which is preliminary data.</text>
</comment>
<dbReference type="AlphaFoldDB" id="A0A1F5UX41"/>
<evidence type="ECO:0000256" key="1">
    <source>
        <dbReference type="ARBA" id="ARBA00004141"/>
    </source>
</evidence>
<comment type="similarity">
    <text evidence="5">Belongs to the ABC-2 integral membrane protein family.</text>
</comment>
<dbReference type="InterPro" id="IPR052902">
    <property type="entry name" value="ABC-2_transporter"/>
</dbReference>
<proteinExistence type="inferred from homology"/>
<dbReference type="PANTHER" id="PTHR43027">
    <property type="entry name" value="DOXORUBICIN RESISTANCE ABC TRANSPORTER PERMEASE PROTEIN DRRC-RELATED"/>
    <property type="match status" value="1"/>
</dbReference>
<dbReference type="Gene3D" id="3.40.1710.10">
    <property type="entry name" value="abc type-2 transporter like domain"/>
    <property type="match status" value="1"/>
</dbReference>
<keyword evidence="3 5" id="KW-1133">Transmembrane helix</keyword>
<sequence>MTYLKLFIASLKIIFRDRLTLFWGLAFPVMFVVIFGLFNFEGAGTARLAIIDQAGTDVSKQLIYAMRQIKFFKLSDDVTSEADAKSALQNGKIEAAIIIPESFSGLGPSSTPPGTIEFTVYYDKANLIEYELVRSALNQFVNELNLRLLGVPRLFALKEESLEARTVKYMDFLLPGIMGMGLMFNGIILIAVDMTRYREQRILKRIRGTPLPPRTFIISQVLAYLVLVFIQASLILLVGTTLFGATIHGNLVNLYALTLVGTLIFLNLGFIVAGLSRTSSGASGLAQVIGMPMMFLSGTFFSTDNLPPAVHAVVQFLPLTPLMKAMRAISINDAPLMSLGPELFYIGLWLAVTFLIAARVFKFRAD</sequence>